<dbReference type="AlphaFoldDB" id="A0A0M3HKN1"/>
<protein>
    <submittedName>
        <fullName evidence="3">Group-specific protein</fullName>
    </submittedName>
</protein>
<keyword evidence="1" id="KW-0472">Membrane</keyword>
<sequence>MTFQIYSVIALIVLTLNIVINRLFKNDGVKYSQNFEEDEIAGTLSK</sequence>
<proteinExistence type="predicted"/>
<name>A0A0M3HKN1_ASCLU</name>
<dbReference type="WBParaSite" id="ALUE_0000207601-mRNA-1">
    <property type="protein sequence ID" value="ALUE_0000207601-mRNA-1"/>
    <property type="gene ID" value="ALUE_0000207601"/>
</dbReference>
<keyword evidence="1" id="KW-0812">Transmembrane</keyword>
<feature type="transmembrane region" description="Helical" evidence="1">
    <location>
        <begin position="6"/>
        <end position="24"/>
    </location>
</feature>
<evidence type="ECO:0000256" key="1">
    <source>
        <dbReference type="SAM" id="Phobius"/>
    </source>
</evidence>
<evidence type="ECO:0000313" key="2">
    <source>
        <dbReference type="Proteomes" id="UP000036681"/>
    </source>
</evidence>
<keyword evidence="1" id="KW-1133">Transmembrane helix</keyword>
<evidence type="ECO:0000313" key="3">
    <source>
        <dbReference type="WBParaSite" id="ALUE_0000207601-mRNA-1"/>
    </source>
</evidence>
<organism evidence="2 3">
    <name type="scientific">Ascaris lumbricoides</name>
    <name type="common">Giant roundworm</name>
    <dbReference type="NCBI Taxonomy" id="6252"/>
    <lineage>
        <taxon>Eukaryota</taxon>
        <taxon>Metazoa</taxon>
        <taxon>Ecdysozoa</taxon>
        <taxon>Nematoda</taxon>
        <taxon>Chromadorea</taxon>
        <taxon>Rhabditida</taxon>
        <taxon>Spirurina</taxon>
        <taxon>Ascaridomorpha</taxon>
        <taxon>Ascaridoidea</taxon>
        <taxon>Ascarididae</taxon>
        <taxon>Ascaris</taxon>
    </lineage>
</organism>
<reference evidence="3" key="1">
    <citation type="submission" date="2017-02" db="UniProtKB">
        <authorList>
            <consortium name="WormBaseParasite"/>
        </authorList>
    </citation>
    <scope>IDENTIFICATION</scope>
</reference>
<keyword evidence="2" id="KW-1185">Reference proteome</keyword>
<accession>A0A0M3HKN1</accession>
<dbReference type="Proteomes" id="UP000036681">
    <property type="component" value="Unplaced"/>
</dbReference>